<keyword evidence="9" id="KW-1185">Reference proteome</keyword>
<dbReference type="GO" id="GO:0010181">
    <property type="term" value="F:FMN binding"/>
    <property type="evidence" value="ECO:0007669"/>
    <property type="project" value="InterPro"/>
</dbReference>
<name>A0A4V2T319_9FIRM</name>
<proteinExistence type="inferred from homology"/>
<dbReference type="InterPro" id="IPR010209">
    <property type="entry name" value="Ion_transpt_RnfG/RsxG"/>
</dbReference>
<dbReference type="NCBIfam" id="TIGR01947">
    <property type="entry name" value="rnfG"/>
    <property type="match status" value="1"/>
</dbReference>
<keyword evidence="6" id="KW-1133">Transmembrane helix</keyword>
<evidence type="ECO:0000256" key="4">
    <source>
        <dbReference type="ARBA" id="ARBA00022643"/>
    </source>
</evidence>
<evidence type="ECO:0000256" key="2">
    <source>
        <dbReference type="ARBA" id="ARBA00022553"/>
    </source>
</evidence>
<dbReference type="HAMAP" id="MF_00479">
    <property type="entry name" value="RsxG_RnfG"/>
    <property type="match status" value="1"/>
</dbReference>
<evidence type="ECO:0000256" key="3">
    <source>
        <dbReference type="ARBA" id="ARBA00022630"/>
    </source>
</evidence>
<dbReference type="Proteomes" id="UP000295504">
    <property type="component" value="Unassembled WGS sequence"/>
</dbReference>
<dbReference type="EMBL" id="SLYC01000034">
    <property type="protein sequence ID" value="TCP99743.1"/>
    <property type="molecule type" value="Genomic_DNA"/>
</dbReference>
<keyword evidence="6" id="KW-1003">Cell membrane</keyword>
<dbReference type="PANTHER" id="PTHR36118:SF1">
    <property type="entry name" value="ION-TRANSLOCATING OXIDOREDUCTASE COMPLEX SUBUNIT G"/>
    <property type="match status" value="1"/>
</dbReference>
<keyword evidence="1 6" id="KW-0813">Transport</keyword>
<comment type="subcellular location">
    <subcellularLocation>
        <location evidence="6">Cell membrane</location>
        <topology evidence="6">Single-pass membrane protein</topology>
    </subcellularLocation>
</comment>
<dbReference type="PANTHER" id="PTHR36118">
    <property type="entry name" value="ION-TRANSLOCATING OXIDOREDUCTASE COMPLEX SUBUNIT G"/>
    <property type="match status" value="1"/>
</dbReference>
<keyword evidence="6" id="KW-0472">Membrane</keyword>
<dbReference type="PIRSF" id="PIRSF006091">
    <property type="entry name" value="E_trnsport_RnfG"/>
    <property type="match status" value="1"/>
</dbReference>
<feature type="domain" description="FMN-binding" evidence="7">
    <location>
        <begin position="92"/>
        <end position="182"/>
    </location>
</feature>
<dbReference type="GO" id="GO:0009055">
    <property type="term" value="F:electron transfer activity"/>
    <property type="evidence" value="ECO:0007669"/>
    <property type="project" value="InterPro"/>
</dbReference>
<reference evidence="8 9" key="1">
    <citation type="submission" date="2019-03" db="EMBL/GenBank/DDBJ databases">
        <title>Genomic Encyclopedia of Type Strains, Phase IV (KMG-IV): sequencing the most valuable type-strain genomes for metagenomic binning, comparative biology and taxonomic classification.</title>
        <authorList>
            <person name="Goeker M."/>
        </authorList>
    </citation>
    <scope>NUCLEOTIDE SEQUENCE [LARGE SCALE GENOMIC DNA]</scope>
    <source>
        <strain evidence="8 9">DSM 100013</strain>
    </source>
</reference>
<feature type="modified residue" description="FMN phosphoryl threonine" evidence="6">
    <location>
        <position position="165"/>
    </location>
</feature>
<organism evidence="8 9">
    <name type="scientific">Serpentinicella alkaliphila</name>
    <dbReference type="NCBI Taxonomy" id="1734049"/>
    <lineage>
        <taxon>Bacteria</taxon>
        <taxon>Bacillati</taxon>
        <taxon>Bacillota</taxon>
        <taxon>Clostridia</taxon>
        <taxon>Peptostreptococcales</taxon>
        <taxon>Natronincolaceae</taxon>
        <taxon>Serpentinicella</taxon>
    </lineage>
</organism>
<evidence type="ECO:0000256" key="6">
    <source>
        <dbReference type="HAMAP-Rule" id="MF_00479"/>
    </source>
</evidence>
<keyword evidence="6" id="KW-1278">Translocase</keyword>
<gene>
    <name evidence="6" type="primary">rnfG</name>
    <name evidence="8" type="ORF">EDD79_103431</name>
</gene>
<keyword evidence="3 6" id="KW-0285">Flavoprotein</keyword>
<sequence>MKDMIKMGLILLVFTAVSATVLGVTNSATEGIIKERLHAENIAAIAALLPEAEEFELVDSEVHQDRNLIVEIYEGSTAGEVVGYTVKTNPNGYGGRVEVLTGISIEGSITGVKIGTQSETPGLGTKITEPVFLNQFVGRGTEENFIATKGGETGDQYINAITGATVSTNAVADGVNVARSVFVEVLKTR</sequence>
<comment type="subunit">
    <text evidence="6">The complex is composed of six subunits: RnfA, RnfB, RnfC, RnfD, RnfE and RnfG.</text>
</comment>
<dbReference type="RefSeq" id="WP_132849161.1">
    <property type="nucleotide sequence ID" value="NZ_CP058648.1"/>
</dbReference>
<dbReference type="OrthoDB" id="9794010at2"/>
<keyword evidence="5 6" id="KW-0249">Electron transport</keyword>
<comment type="similarity">
    <text evidence="6">Belongs to the RnfG family.</text>
</comment>
<dbReference type="GO" id="GO:0022900">
    <property type="term" value="P:electron transport chain"/>
    <property type="evidence" value="ECO:0007669"/>
    <property type="project" value="UniProtKB-UniRule"/>
</dbReference>
<keyword evidence="4 6" id="KW-0288">FMN</keyword>
<keyword evidence="2 6" id="KW-0597">Phosphoprotein</keyword>
<dbReference type="GO" id="GO:0005886">
    <property type="term" value="C:plasma membrane"/>
    <property type="evidence" value="ECO:0007669"/>
    <property type="project" value="UniProtKB-SubCell"/>
</dbReference>
<comment type="caution">
    <text evidence="8">The sequence shown here is derived from an EMBL/GenBank/DDBJ whole genome shotgun (WGS) entry which is preliminary data.</text>
</comment>
<comment type="function">
    <text evidence="6">Part of a membrane-bound complex that couples electron transfer with translocation of ions across the membrane.</text>
</comment>
<evidence type="ECO:0000313" key="9">
    <source>
        <dbReference type="Proteomes" id="UP000295504"/>
    </source>
</evidence>
<dbReference type="Pfam" id="PF04205">
    <property type="entry name" value="FMN_bind"/>
    <property type="match status" value="1"/>
</dbReference>
<evidence type="ECO:0000256" key="1">
    <source>
        <dbReference type="ARBA" id="ARBA00022448"/>
    </source>
</evidence>
<evidence type="ECO:0000313" key="8">
    <source>
        <dbReference type="EMBL" id="TCP99743.1"/>
    </source>
</evidence>
<dbReference type="EC" id="7.-.-.-" evidence="6"/>
<comment type="cofactor">
    <cofactor evidence="6">
        <name>FMN</name>
        <dbReference type="ChEBI" id="CHEBI:58210"/>
    </cofactor>
</comment>
<dbReference type="InterPro" id="IPR007329">
    <property type="entry name" value="FMN-bd"/>
</dbReference>
<keyword evidence="6" id="KW-0812">Transmembrane</keyword>
<accession>A0A4V2T319</accession>
<protein>
    <recommendedName>
        <fullName evidence="6">Ion-translocating oxidoreductase complex subunit G</fullName>
        <ecNumber evidence="6">7.-.-.-</ecNumber>
    </recommendedName>
    <alternativeName>
        <fullName evidence="6">Rnf electron transport complex subunit G</fullName>
    </alternativeName>
</protein>
<dbReference type="SMART" id="SM00900">
    <property type="entry name" value="FMN_bind"/>
    <property type="match status" value="1"/>
</dbReference>
<dbReference type="AlphaFoldDB" id="A0A4V2T319"/>
<evidence type="ECO:0000256" key="5">
    <source>
        <dbReference type="ARBA" id="ARBA00022982"/>
    </source>
</evidence>
<evidence type="ECO:0000259" key="7">
    <source>
        <dbReference type="SMART" id="SM00900"/>
    </source>
</evidence>